<keyword evidence="2" id="KW-1185">Reference proteome</keyword>
<dbReference type="InParanoid" id="A0A7N2L9M8"/>
<name>A0A7N2L9M8_QUELO</name>
<evidence type="ECO:0000313" key="1">
    <source>
        <dbReference type="EnsemblPlants" id="QL03p068255:mrna"/>
    </source>
</evidence>
<accession>A0A7N2L9M8</accession>
<proteinExistence type="predicted"/>
<dbReference type="AlphaFoldDB" id="A0A7N2L9M8"/>
<dbReference type="Proteomes" id="UP000594261">
    <property type="component" value="Chromosome 3"/>
</dbReference>
<evidence type="ECO:0000313" key="2">
    <source>
        <dbReference type="Proteomes" id="UP000594261"/>
    </source>
</evidence>
<dbReference type="EMBL" id="LRBV02000003">
    <property type="status" value="NOT_ANNOTATED_CDS"/>
    <property type="molecule type" value="Genomic_DNA"/>
</dbReference>
<dbReference type="EnsemblPlants" id="QL03p068255:mrna">
    <property type="protein sequence ID" value="QL03p068255:mrna"/>
    <property type="gene ID" value="QL03p068255"/>
</dbReference>
<dbReference type="Gramene" id="QL03p068255:mrna">
    <property type="protein sequence ID" value="QL03p068255:mrna"/>
    <property type="gene ID" value="QL03p068255"/>
</dbReference>
<protein>
    <submittedName>
        <fullName evidence="1">Uncharacterized protein</fullName>
    </submittedName>
</protein>
<reference evidence="1" key="2">
    <citation type="submission" date="2021-01" db="UniProtKB">
        <authorList>
            <consortium name="EnsemblPlants"/>
        </authorList>
    </citation>
    <scope>IDENTIFICATION</scope>
</reference>
<organism evidence="1 2">
    <name type="scientific">Quercus lobata</name>
    <name type="common">Valley oak</name>
    <dbReference type="NCBI Taxonomy" id="97700"/>
    <lineage>
        <taxon>Eukaryota</taxon>
        <taxon>Viridiplantae</taxon>
        <taxon>Streptophyta</taxon>
        <taxon>Embryophyta</taxon>
        <taxon>Tracheophyta</taxon>
        <taxon>Spermatophyta</taxon>
        <taxon>Magnoliopsida</taxon>
        <taxon>eudicotyledons</taxon>
        <taxon>Gunneridae</taxon>
        <taxon>Pentapetalae</taxon>
        <taxon>rosids</taxon>
        <taxon>fabids</taxon>
        <taxon>Fagales</taxon>
        <taxon>Fagaceae</taxon>
        <taxon>Quercus</taxon>
    </lineage>
</organism>
<sequence length="92" mass="10555">MSASWSLQTEQTVIRLLMKKWKAWESETESLEYKFTNVVTVTDWSFFFFTLVANSPPHAGYTNDSAGQMGEEPTRDEVYILTSTHKDGKLVN</sequence>
<reference evidence="1 2" key="1">
    <citation type="journal article" date="2016" name="G3 (Bethesda)">
        <title>First Draft Assembly and Annotation of the Genome of a California Endemic Oak Quercus lobata Nee (Fagaceae).</title>
        <authorList>
            <person name="Sork V.L."/>
            <person name="Fitz-Gibbon S.T."/>
            <person name="Puiu D."/>
            <person name="Crepeau M."/>
            <person name="Gugger P.F."/>
            <person name="Sherman R."/>
            <person name="Stevens K."/>
            <person name="Langley C.H."/>
            <person name="Pellegrini M."/>
            <person name="Salzberg S.L."/>
        </authorList>
    </citation>
    <scope>NUCLEOTIDE SEQUENCE [LARGE SCALE GENOMIC DNA]</scope>
    <source>
        <strain evidence="1 2">cv. SW786</strain>
    </source>
</reference>